<evidence type="ECO:0000256" key="3">
    <source>
        <dbReference type="ARBA" id="ARBA00006027"/>
    </source>
</evidence>
<comment type="catalytic activity">
    <reaction evidence="10 12">
        <text>[(1-&gt;4)-alpha-D-galacturonosyl methyl ester](n) + n H2O = [(1-&gt;4)-alpha-D-galacturonosyl](n) + n methanol + n H(+)</text>
        <dbReference type="Rhea" id="RHEA:22380"/>
        <dbReference type="Rhea" id="RHEA-COMP:14570"/>
        <dbReference type="Rhea" id="RHEA-COMP:14573"/>
        <dbReference type="ChEBI" id="CHEBI:15377"/>
        <dbReference type="ChEBI" id="CHEBI:15378"/>
        <dbReference type="ChEBI" id="CHEBI:17790"/>
        <dbReference type="ChEBI" id="CHEBI:140522"/>
        <dbReference type="ChEBI" id="CHEBI:140523"/>
        <dbReference type="EC" id="3.1.1.11"/>
    </reaction>
</comment>
<organism evidence="14 15">
    <name type="scientific">Rehmannia glutinosa</name>
    <name type="common">Chinese foxglove</name>
    <dbReference type="NCBI Taxonomy" id="99300"/>
    <lineage>
        <taxon>Eukaryota</taxon>
        <taxon>Viridiplantae</taxon>
        <taxon>Streptophyta</taxon>
        <taxon>Embryophyta</taxon>
        <taxon>Tracheophyta</taxon>
        <taxon>Spermatophyta</taxon>
        <taxon>Magnoliopsida</taxon>
        <taxon>eudicotyledons</taxon>
        <taxon>Gunneridae</taxon>
        <taxon>Pentapetalae</taxon>
        <taxon>asterids</taxon>
        <taxon>lamiids</taxon>
        <taxon>Lamiales</taxon>
        <taxon>Orobanchaceae</taxon>
        <taxon>Rehmannieae</taxon>
        <taxon>Rehmannia</taxon>
    </lineage>
</organism>
<evidence type="ECO:0000313" key="15">
    <source>
        <dbReference type="Proteomes" id="UP001318860"/>
    </source>
</evidence>
<evidence type="ECO:0000256" key="6">
    <source>
        <dbReference type="ARBA" id="ARBA00022525"/>
    </source>
</evidence>
<dbReference type="Gene3D" id="2.160.20.10">
    <property type="entry name" value="Single-stranded right-handed beta-helix, Pectin lyase-like"/>
    <property type="match status" value="1"/>
</dbReference>
<dbReference type="Gene3D" id="1.20.140.40">
    <property type="entry name" value="Invertase/pectin methylesterase inhibitor family protein"/>
    <property type="match status" value="1"/>
</dbReference>
<dbReference type="InterPro" id="IPR006501">
    <property type="entry name" value="Pectinesterase_inhib_dom"/>
</dbReference>
<dbReference type="InterPro" id="IPR011050">
    <property type="entry name" value="Pectin_lyase_fold/virulence"/>
</dbReference>
<dbReference type="SUPFAM" id="SSF51126">
    <property type="entry name" value="Pectin lyase-like"/>
    <property type="match status" value="1"/>
</dbReference>
<keyword evidence="7 12" id="KW-0378">Hydrolase</keyword>
<protein>
    <recommendedName>
        <fullName evidence="5 12">Pectinesterase</fullName>
        <ecNumber evidence="5 12">3.1.1.11</ecNumber>
    </recommendedName>
</protein>
<dbReference type="Pfam" id="PF04043">
    <property type="entry name" value="PMEI"/>
    <property type="match status" value="1"/>
</dbReference>
<evidence type="ECO:0000256" key="8">
    <source>
        <dbReference type="ARBA" id="ARBA00023085"/>
    </source>
</evidence>
<evidence type="ECO:0000256" key="9">
    <source>
        <dbReference type="ARBA" id="ARBA00023316"/>
    </source>
</evidence>
<keyword evidence="6" id="KW-0964">Secreted</keyword>
<evidence type="ECO:0000256" key="4">
    <source>
        <dbReference type="ARBA" id="ARBA00007786"/>
    </source>
</evidence>
<dbReference type="EC" id="3.1.1.11" evidence="5 12"/>
<keyword evidence="9" id="KW-0961">Cell wall biogenesis/degradation</keyword>
<evidence type="ECO:0000256" key="10">
    <source>
        <dbReference type="ARBA" id="ARBA00047928"/>
    </source>
</evidence>
<dbReference type="PROSITE" id="PS00503">
    <property type="entry name" value="PECTINESTERASE_2"/>
    <property type="match status" value="1"/>
</dbReference>
<dbReference type="SUPFAM" id="SSF101148">
    <property type="entry name" value="Plant invertase/pectin methylesterase inhibitor"/>
    <property type="match status" value="1"/>
</dbReference>
<dbReference type="Pfam" id="PF01095">
    <property type="entry name" value="Pectinesterase"/>
    <property type="match status" value="1"/>
</dbReference>
<dbReference type="InterPro" id="IPR035513">
    <property type="entry name" value="Invertase/methylesterase_inhib"/>
</dbReference>
<proteinExistence type="inferred from homology"/>
<dbReference type="Proteomes" id="UP001318860">
    <property type="component" value="Unassembled WGS sequence"/>
</dbReference>
<keyword evidence="15" id="KW-1185">Reference proteome</keyword>
<evidence type="ECO:0000259" key="13">
    <source>
        <dbReference type="SMART" id="SM00856"/>
    </source>
</evidence>
<feature type="domain" description="Pectinesterase inhibitor" evidence="13">
    <location>
        <begin position="53"/>
        <end position="215"/>
    </location>
</feature>
<sequence length="564" mass="62335">MCNATLYPDLCYNSLVSKIGPNAKPQLIYKQSAEVALSEVSKALYPDSCQNSCNFTSIKDLCEKALYPDSCQNSLANVFPTNLTTPDQLQPIFKQSVLIALSAVSKASPDFAINGTIEKLVTEKMPHSRLALSAVESCRILFSLAIDNLNNTLSSSQELMSSYTARFDMRIWLSAAETDVQTCADGFNELVYDVSKVVHDKLDNSTKYASNSLAIVSRIDSCLGTKTASNKSDNVPYWLASYERNGLLGIEPNQIRADIVVAKDGSGQYTRISDALNAVPNYSNKRFVIYVKKGVYYENVRVEMSKWNVMMIGDGLRQTIVSANLSHDGGHKTFMTATFAVHGKGFIAQRMGFINTAFKSQAVALMSTADKAVYYQCLMNSKHDTLFIQSGSQFYGECYIYGTIDFIFGDAAVVIQNSVILPKRPLPGQGNVITASGRMDPHSNTGISIQNCVIKAADNLTGVRTFLGRPWKQYSRVVFWQNQMDGLIDPQGWLAFNNAPPPRTIFFAENNNKGPGAATNRRVRWPGVRVTLSKEEVARFNVNNFVNGEQWLQNTGVPFQPVLL</sequence>
<dbReference type="PANTHER" id="PTHR31707">
    <property type="entry name" value="PECTINESTERASE"/>
    <property type="match status" value="1"/>
</dbReference>
<evidence type="ECO:0000313" key="14">
    <source>
        <dbReference type="EMBL" id="KAK6114780.1"/>
    </source>
</evidence>
<comment type="pathway">
    <text evidence="2 12">Glycan metabolism; pectin degradation; 2-dehydro-3-deoxy-D-gluconate from pectin: step 1/5.</text>
</comment>
<comment type="similarity">
    <text evidence="3">In the N-terminal section; belongs to the PMEI family.</text>
</comment>
<evidence type="ECO:0000256" key="2">
    <source>
        <dbReference type="ARBA" id="ARBA00005184"/>
    </source>
</evidence>
<evidence type="ECO:0000256" key="1">
    <source>
        <dbReference type="ARBA" id="ARBA00004613"/>
    </source>
</evidence>
<name>A0ABR0TXX7_REHGL</name>
<dbReference type="InterPro" id="IPR000070">
    <property type="entry name" value="Pectinesterase_cat"/>
</dbReference>
<dbReference type="NCBIfam" id="TIGR01614">
    <property type="entry name" value="PME_inhib"/>
    <property type="match status" value="1"/>
</dbReference>
<evidence type="ECO:0000256" key="5">
    <source>
        <dbReference type="ARBA" id="ARBA00013229"/>
    </source>
</evidence>
<keyword evidence="8 12" id="KW-0063">Aspartyl esterase</keyword>
<gene>
    <name evidence="14" type="ORF">DH2020_007049</name>
</gene>
<feature type="active site" evidence="11">
    <location>
        <position position="405"/>
    </location>
</feature>
<evidence type="ECO:0000256" key="12">
    <source>
        <dbReference type="RuleBase" id="RU000589"/>
    </source>
</evidence>
<reference evidence="14 15" key="1">
    <citation type="journal article" date="2021" name="Comput. Struct. Biotechnol. J.">
        <title>De novo genome assembly of the potent medicinal plant Rehmannia glutinosa using nanopore technology.</title>
        <authorList>
            <person name="Ma L."/>
            <person name="Dong C."/>
            <person name="Song C."/>
            <person name="Wang X."/>
            <person name="Zheng X."/>
            <person name="Niu Y."/>
            <person name="Chen S."/>
            <person name="Feng W."/>
        </authorList>
    </citation>
    <scope>NUCLEOTIDE SEQUENCE [LARGE SCALE GENOMIC DNA]</scope>
    <source>
        <strain evidence="14">DH-2019</strain>
    </source>
</reference>
<dbReference type="InterPro" id="IPR033131">
    <property type="entry name" value="Pectinesterase_Asp_AS"/>
</dbReference>
<comment type="similarity">
    <text evidence="4">In the C-terminal section; belongs to the pectinesterase family.</text>
</comment>
<dbReference type="CDD" id="cd15798">
    <property type="entry name" value="PMEI-like_3"/>
    <property type="match status" value="1"/>
</dbReference>
<dbReference type="SMART" id="SM00856">
    <property type="entry name" value="PMEI"/>
    <property type="match status" value="1"/>
</dbReference>
<comment type="caution">
    <text evidence="14">The sequence shown here is derived from an EMBL/GenBank/DDBJ whole genome shotgun (WGS) entry which is preliminary data.</text>
</comment>
<dbReference type="EMBL" id="JABTTQ020003506">
    <property type="protein sequence ID" value="KAK6114780.1"/>
    <property type="molecule type" value="Genomic_DNA"/>
</dbReference>
<comment type="subcellular location">
    <subcellularLocation>
        <location evidence="1">Secreted</location>
    </subcellularLocation>
</comment>
<evidence type="ECO:0000256" key="7">
    <source>
        <dbReference type="ARBA" id="ARBA00022801"/>
    </source>
</evidence>
<dbReference type="InterPro" id="IPR012334">
    <property type="entry name" value="Pectin_lyas_fold"/>
</dbReference>
<accession>A0ABR0TXX7</accession>
<evidence type="ECO:0000256" key="11">
    <source>
        <dbReference type="PROSITE-ProRule" id="PRU10040"/>
    </source>
</evidence>